<evidence type="ECO:0000256" key="1">
    <source>
        <dbReference type="SAM" id="MobiDB-lite"/>
    </source>
</evidence>
<dbReference type="Pfam" id="PF13914">
    <property type="entry name" value="Phostensin"/>
    <property type="match status" value="1"/>
</dbReference>
<dbReference type="AlphaFoldDB" id="A0A812CZE1"/>
<feature type="compositionally biased region" description="Polar residues" evidence="1">
    <location>
        <begin position="91"/>
        <end position="146"/>
    </location>
</feature>
<feature type="region of interest" description="Disordered" evidence="1">
    <location>
        <begin position="91"/>
        <end position="156"/>
    </location>
</feature>
<keyword evidence="4" id="KW-1185">Reference proteome</keyword>
<feature type="domain" description="Phostensin/Taperin PP1-binding" evidence="2">
    <location>
        <begin position="398"/>
        <end position="438"/>
    </location>
</feature>
<feature type="compositionally biased region" description="Polar residues" evidence="1">
    <location>
        <begin position="288"/>
        <end position="300"/>
    </location>
</feature>
<name>A0A812CZE1_ACAPH</name>
<evidence type="ECO:0000313" key="4">
    <source>
        <dbReference type="Proteomes" id="UP000597762"/>
    </source>
</evidence>
<dbReference type="Proteomes" id="UP000597762">
    <property type="component" value="Unassembled WGS sequence"/>
</dbReference>
<feature type="compositionally biased region" description="Acidic residues" evidence="1">
    <location>
        <begin position="466"/>
        <end position="475"/>
    </location>
</feature>
<dbReference type="OrthoDB" id="6113067at2759"/>
<dbReference type="GO" id="GO:0019902">
    <property type="term" value="F:phosphatase binding"/>
    <property type="evidence" value="ECO:0007669"/>
    <property type="project" value="InterPro"/>
</dbReference>
<comment type="caution">
    <text evidence="3">The sequence shown here is derived from an EMBL/GenBank/DDBJ whole genome shotgun (WGS) entry which is preliminary data.</text>
</comment>
<sequence>MESISEWRSIVVEKKRLYEGEDPSPTPTPTSLQQQHHQHFPSPPLVSSSSSSSSISPTSSLASISVSASSYPVWKQKRKQAHNDINNLAVSFDDNNSLTTTNPALSRSPNAPDPNSNDSFGNTNLIQSPDMSPISISSTAANADGSTNGGEKLIDDDRLIPVHDNPFFVKDGKKMIGQRIDKKDLSGQLDCSNDCNNINNRYDFTNSLDDTDMEYRPGSGFVSRLKDKFASMSTKEDVAILRPKRSSSVENLLDGRPKSHPFNGGDLRLTDTRRKLREGRAVSVENLNHTMDKSSPTSPLTLELKSKRDIKPKTKAEDSNSSASTIMQDRDIVIIEKTPAVSTPTPLSPPNVEIKHQLCTAASIEEQTVDNELPKPNTVSSFRSLFENSKSNNNNEPFIGADVKLERSCIAKTKTKKHKVCFRDSLSTLHDYPSEELMLEDYLEEHPEERQLLLDSHGFAEGNAESTDDGSESDDTSPNLHDGMMSNMALSSSGGLSTYRSKYQMDYEFGMQLEEHQPPPTPVENTREVDMMQLRPADEKDLNSWSESSSSDILF</sequence>
<feature type="compositionally biased region" description="Basic and acidic residues" evidence="1">
    <location>
        <begin position="525"/>
        <end position="542"/>
    </location>
</feature>
<feature type="region of interest" description="Disordered" evidence="1">
    <location>
        <begin position="511"/>
        <end position="555"/>
    </location>
</feature>
<feature type="compositionally biased region" description="Low complexity" evidence="1">
    <location>
        <begin position="544"/>
        <end position="555"/>
    </location>
</feature>
<reference evidence="3" key="1">
    <citation type="submission" date="2021-01" db="EMBL/GenBank/DDBJ databases">
        <authorList>
            <person name="Li R."/>
            <person name="Bekaert M."/>
        </authorList>
    </citation>
    <scope>NUCLEOTIDE SEQUENCE</scope>
    <source>
        <strain evidence="3">Farmed</strain>
    </source>
</reference>
<protein>
    <recommendedName>
        <fullName evidence="2">Phostensin/Taperin PP1-binding domain-containing protein</fullName>
    </recommendedName>
</protein>
<feature type="compositionally biased region" description="Low complexity" evidence="1">
    <location>
        <begin position="45"/>
        <end position="61"/>
    </location>
</feature>
<proteinExistence type="predicted"/>
<feature type="compositionally biased region" description="Basic and acidic residues" evidence="1">
    <location>
        <begin position="304"/>
        <end position="318"/>
    </location>
</feature>
<evidence type="ECO:0000313" key="3">
    <source>
        <dbReference type="EMBL" id="CAE1281626.1"/>
    </source>
</evidence>
<feature type="region of interest" description="Disordered" evidence="1">
    <location>
        <begin position="460"/>
        <end position="492"/>
    </location>
</feature>
<dbReference type="EMBL" id="CAHIKZ030002124">
    <property type="protein sequence ID" value="CAE1281626.1"/>
    <property type="molecule type" value="Genomic_DNA"/>
</dbReference>
<dbReference type="InterPro" id="IPR025907">
    <property type="entry name" value="Phostensin/Taperin_PP1-bd_dom"/>
</dbReference>
<gene>
    <name evidence="3" type="ORF">SPHA_42974</name>
</gene>
<accession>A0A812CZE1</accession>
<feature type="region of interest" description="Disordered" evidence="1">
    <location>
        <begin position="288"/>
        <end position="324"/>
    </location>
</feature>
<feature type="region of interest" description="Disordered" evidence="1">
    <location>
        <begin position="16"/>
        <end position="61"/>
    </location>
</feature>
<evidence type="ECO:0000259" key="2">
    <source>
        <dbReference type="Pfam" id="PF13914"/>
    </source>
</evidence>
<organism evidence="3 4">
    <name type="scientific">Acanthosepion pharaonis</name>
    <name type="common">Pharaoh cuttlefish</name>
    <name type="synonym">Sepia pharaonis</name>
    <dbReference type="NCBI Taxonomy" id="158019"/>
    <lineage>
        <taxon>Eukaryota</taxon>
        <taxon>Metazoa</taxon>
        <taxon>Spiralia</taxon>
        <taxon>Lophotrochozoa</taxon>
        <taxon>Mollusca</taxon>
        <taxon>Cephalopoda</taxon>
        <taxon>Coleoidea</taxon>
        <taxon>Decapodiformes</taxon>
        <taxon>Sepiida</taxon>
        <taxon>Sepiina</taxon>
        <taxon>Sepiidae</taxon>
        <taxon>Acanthosepion</taxon>
    </lineage>
</organism>